<feature type="signal peptide" evidence="2">
    <location>
        <begin position="1"/>
        <end position="22"/>
    </location>
</feature>
<keyword evidence="2" id="KW-0732">Signal</keyword>
<dbReference type="PANTHER" id="PTHR43649">
    <property type="entry name" value="ARABINOSE-BINDING PROTEIN-RELATED"/>
    <property type="match status" value="1"/>
</dbReference>
<dbReference type="PANTHER" id="PTHR43649:SF17">
    <property type="entry name" value="ABC TRANSPORTER SOLUTE BINDING PROTEIN-SUGAR TRANSPORT"/>
    <property type="match status" value="1"/>
</dbReference>
<name>A0ABW5P8V1_9BACL</name>
<feature type="compositionally biased region" description="Polar residues" evidence="1">
    <location>
        <begin position="25"/>
        <end position="44"/>
    </location>
</feature>
<dbReference type="EMBL" id="JBHUME010000002">
    <property type="protein sequence ID" value="MFD2611326.1"/>
    <property type="molecule type" value="Genomic_DNA"/>
</dbReference>
<keyword evidence="4" id="KW-1185">Reference proteome</keyword>
<proteinExistence type="predicted"/>
<evidence type="ECO:0000313" key="4">
    <source>
        <dbReference type="Proteomes" id="UP001597541"/>
    </source>
</evidence>
<protein>
    <submittedName>
        <fullName evidence="3">ABC transporter substrate-binding protein</fullName>
    </submittedName>
</protein>
<evidence type="ECO:0000313" key="3">
    <source>
        <dbReference type="EMBL" id="MFD2611326.1"/>
    </source>
</evidence>
<comment type="caution">
    <text evidence="3">The sequence shown here is derived from an EMBL/GenBank/DDBJ whole genome shotgun (WGS) entry which is preliminary data.</text>
</comment>
<dbReference type="SUPFAM" id="SSF53850">
    <property type="entry name" value="Periplasmic binding protein-like II"/>
    <property type="match status" value="1"/>
</dbReference>
<reference evidence="4" key="1">
    <citation type="journal article" date="2019" name="Int. J. Syst. Evol. Microbiol.">
        <title>The Global Catalogue of Microorganisms (GCM) 10K type strain sequencing project: providing services to taxonomists for standard genome sequencing and annotation.</title>
        <authorList>
            <consortium name="The Broad Institute Genomics Platform"/>
            <consortium name="The Broad Institute Genome Sequencing Center for Infectious Disease"/>
            <person name="Wu L."/>
            <person name="Ma J."/>
        </authorList>
    </citation>
    <scope>NUCLEOTIDE SEQUENCE [LARGE SCALE GENOMIC DNA]</scope>
    <source>
        <strain evidence="4">KCTC 3950</strain>
    </source>
</reference>
<accession>A0ABW5P8V1</accession>
<dbReference type="Proteomes" id="UP001597541">
    <property type="component" value="Unassembled WGS sequence"/>
</dbReference>
<dbReference type="Gene3D" id="3.40.190.10">
    <property type="entry name" value="Periplasmic binding protein-like II"/>
    <property type="match status" value="3"/>
</dbReference>
<evidence type="ECO:0000256" key="2">
    <source>
        <dbReference type="SAM" id="SignalP"/>
    </source>
</evidence>
<organism evidence="3 4">
    <name type="scientific">Paenibacillus gansuensis</name>
    <dbReference type="NCBI Taxonomy" id="306542"/>
    <lineage>
        <taxon>Bacteria</taxon>
        <taxon>Bacillati</taxon>
        <taxon>Bacillota</taxon>
        <taxon>Bacilli</taxon>
        <taxon>Bacillales</taxon>
        <taxon>Paenibacillaceae</taxon>
        <taxon>Paenibacillus</taxon>
    </lineage>
</organism>
<dbReference type="PROSITE" id="PS51257">
    <property type="entry name" value="PROKAR_LIPOPROTEIN"/>
    <property type="match status" value="1"/>
</dbReference>
<gene>
    <name evidence="3" type="ORF">ACFSUF_02695</name>
</gene>
<sequence length="564" mass="63940">MRKWMKLNTLVLACTLALTACSSGGNSNTPADTGNAQDPASDNGFSKGKFETPVTMTTVSSVNSTFKFKNGETIENNIHSRWVKERLGIDLKYNWVTSDDQFKTKVRLDMSSGQKMPDIIFVTDPQLLTDLVDSGMYKEVSEDFEKYASPEVKKIYEDPQLWAQVTKDGRRYGIPQLTVAYNNDPVLWVREDFLKEKNLPEPKTLDELEKVMEAMKGTQVGNPPLALSFKDAGMPFVQWRGDTSWVFGAYGVIPHYWNKWNGEQLEYGSIQPQVKDGLARLADWYKKGYISADVGMVEVSKSDDTYKTNKSGLMAGPYFQANSARNFLQRNFPETKTKPLPVPAGPDGKIGRRYSPVQTGAFLISKDFKNPEAFFLYLNTMYVVGNPPKGHEFEKGWKEGYDYVTKADGTVSYVEADFPDKLKVNATKYFIGHQPFVDPQMLFNTLLKFYNGEKPSTPYEDMMYNNIPVEERANPKSVMEWQAAKIVMDQKDKAIQNLFLGGQTETMKSKWEALLKLETETFLKIVYGKAPIDEFDNFVKSWKSLGGDKITEEVNEWYKASGGK</sequence>
<dbReference type="InterPro" id="IPR050490">
    <property type="entry name" value="Bact_solute-bd_prot1"/>
</dbReference>
<dbReference type="RefSeq" id="WP_377599836.1">
    <property type="nucleotide sequence ID" value="NZ_JBHUME010000002.1"/>
</dbReference>
<evidence type="ECO:0000256" key="1">
    <source>
        <dbReference type="SAM" id="MobiDB-lite"/>
    </source>
</evidence>
<feature type="region of interest" description="Disordered" evidence="1">
    <location>
        <begin position="25"/>
        <end position="46"/>
    </location>
</feature>
<feature type="chain" id="PRO_5045930143" evidence="2">
    <location>
        <begin position="23"/>
        <end position="564"/>
    </location>
</feature>